<feature type="compositionally biased region" description="Gly residues" evidence="1">
    <location>
        <begin position="91"/>
        <end position="101"/>
    </location>
</feature>
<sequence>MPAAGMPLSLSPHPHHHPQHHPHPHPQQQQQQQQQQHQQQQQQHQHMGFHPPHQMVFTGVTNGEALWSLPPRNGPGSPENSSDGGSVVGQQGSGGGGGGRGQQQTQINVMQELDWETINALFPTDPQTGQLGFNTFVDPGMGPPAGW</sequence>
<organism evidence="2 3">
    <name type="scientific">Staphylotrichum tortipilum</name>
    <dbReference type="NCBI Taxonomy" id="2831512"/>
    <lineage>
        <taxon>Eukaryota</taxon>
        <taxon>Fungi</taxon>
        <taxon>Dikarya</taxon>
        <taxon>Ascomycota</taxon>
        <taxon>Pezizomycotina</taxon>
        <taxon>Sordariomycetes</taxon>
        <taxon>Sordariomycetidae</taxon>
        <taxon>Sordariales</taxon>
        <taxon>Chaetomiaceae</taxon>
        <taxon>Staphylotrichum</taxon>
    </lineage>
</organism>
<keyword evidence="3" id="KW-1185">Reference proteome</keyword>
<comment type="caution">
    <text evidence="2">The sequence shown here is derived from an EMBL/GenBank/DDBJ whole genome shotgun (WGS) entry which is preliminary data.</text>
</comment>
<feature type="compositionally biased region" description="Basic residues" evidence="1">
    <location>
        <begin position="13"/>
        <end position="24"/>
    </location>
</feature>
<feature type="compositionally biased region" description="Low complexity" evidence="1">
    <location>
        <begin position="26"/>
        <end position="54"/>
    </location>
</feature>
<gene>
    <name evidence="2" type="ORF">C8A05DRAFT_29364</name>
</gene>
<name>A0AAN6MTI7_9PEZI</name>
<feature type="region of interest" description="Disordered" evidence="1">
    <location>
        <begin position="1"/>
        <end position="106"/>
    </location>
</feature>
<dbReference type="EMBL" id="MU855319">
    <property type="protein sequence ID" value="KAK3906817.1"/>
    <property type="molecule type" value="Genomic_DNA"/>
</dbReference>
<evidence type="ECO:0000313" key="3">
    <source>
        <dbReference type="Proteomes" id="UP001303889"/>
    </source>
</evidence>
<evidence type="ECO:0000313" key="2">
    <source>
        <dbReference type="EMBL" id="KAK3906817.1"/>
    </source>
</evidence>
<evidence type="ECO:0000256" key="1">
    <source>
        <dbReference type="SAM" id="MobiDB-lite"/>
    </source>
</evidence>
<reference evidence="2" key="1">
    <citation type="journal article" date="2023" name="Mol. Phylogenet. Evol.">
        <title>Genome-scale phylogeny and comparative genomics of the fungal order Sordariales.</title>
        <authorList>
            <person name="Hensen N."/>
            <person name="Bonometti L."/>
            <person name="Westerberg I."/>
            <person name="Brannstrom I.O."/>
            <person name="Guillou S."/>
            <person name="Cros-Aarteil S."/>
            <person name="Calhoun S."/>
            <person name="Haridas S."/>
            <person name="Kuo A."/>
            <person name="Mondo S."/>
            <person name="Pangilinan J."/>
            <person name="Riley R."/>
            <person name="LaButti K."/>
            <person name="Andreopoulos B."/>
            <person name="Lipzen A."/>
            <person name="Chen C."/>
            <person name="Yan M."/>
            <person name="Daum C."/>
            <person name="Ng V."/>
            <person name="Clum A."/>
            <person name="Steindorff A."/>
            <person name="Ohm R.A."/>
            <person name="Martin F."/>
            <person name="Silar P."/>
            <person name="Natvig D.O."/>
            <person name="Lalanne C."/>
            <person name="Gautier V."/>
            <person name="Ament-Velasquez S.L."/>
            <person name="Kruys A."/>
            <person name="Hutchinson M.I."/>
            <person name="Powell A.J."/>
            <person name="Barry K."/>
            <person name="Miller A.N."/>
            <person name="Grigoriev I.V."/>
            <person name="Debuchy R."/>
            <person name="Gladieux P."/>
            <person name="Hiltunen Thoren M."/>
            <person name="Johannesson H."/>
        </authorList>
    </citation>
    <scope>NUCLEOTIDE SEQUENCE</scope>
    <source>
        <strain evidence="2">CBS 103.79</strain>
    </source>
</reference>
<protein>
    <submittedName>
        <fullName evidence="2">Uncharacterized protein</fullName>
    </submittedName>
</protein>
<accession>A0AAN6MTI7</accession>
<proteinExistence type="predicted"/>
<dbReference type="Proteomes" id="UP001303889">
    <property type="component" value="Unassembled WGS sequence"/>
</dbReference>
<reference evidence="2" key="2">
    <citation type="submission" date="2023-05" db="EMBL/GenBank/DDBJ databases">
        <authorList>
            <consortium name="Lawrence Berkeley National Laboratory"/>
            <person name="Steindorff A."/>
            <person name="Hensen N."/>
            <person name="Bonometti L."/>
            <person name="Westerberg I."/>
            <person name="Brannstrom I.O."/>
            <person name="Guillou S."/>
            <person name="Cros-Aarteil S."/>
            <person name="Calhoun S."/>
            <person name="Haridas S."/>
            <person name="Kuo A."/>
            <person name="Mondo S."/>
            <person name="Pangilinan J."/>
            <person name="Riley R."/>
            <person name="Labutti K."/>
            <person name="Andreopoulos B."/>
            <person name="Lipzen A."/>
            <person name="Chen C."/>
            <person name="Yanf M."/>
            <person name="Daum C."/>
            <person name="Ng V."/>
            <person name="Clum A."/>
            <person name="Ohm R."/>
            <person name="Martin F."/>
            <person name="Silar P."/>
            <person name="Natvig D."/>
            <person name="Lalanne C."/>
            <person name="Gautier V."/>
            <person name="Ament-Velasquez S.L."/>
            <person name="Kruys A."/>
            <person name="Hutchinson M.I."/>
            <person name="Powell A.J."/>
            <person name="Barry K."/>
            <person name="Miller A.N."/>
            <person name="Grigoriev I.V."/>
            <person name="Debuchy R."/>
            <person name="Gladieux P."/>
            <person name="Thoren M.H."/>
            <person name="Johannesson H."/>
        </authorList>
    </citation>
    <scope>NUCLEOTIDE SEQUENCE</scope>
    <source>
        <strain evidence="2">CBS 103.79</strain>
    </source>
</reference>
<dbReference type="AlphaFoldDB" id="A0AAN6MTI7"/>